<dbReference type="eggNOG" id="ENOG502T5IE">
    <property type="taxonomic scope" value="Eukaryota"/>
</dbReference>
<dbReference type="EMBL" id="AMGY01000003">
    <property type="protein sequence ID" value="EXJ86622.1"/>
    <property type="molecule type" value="Genomic_DNA"/>
</dbReference>
<dbReference type="OrthoDB" id="4158649at2759"/>
<evidence type="ECO:0000256" key="1">
    <source>
        <dbReference type="SAM" id="MobiDB-lite"/>
    </source>
</evidence>
<dbReference type="HOGENOM" id="CLU_1796230_0_0_1"/>
<evidence type="ECO:0000313" key="2">
    <source>
        <dbReference type="EMBL" id="EXJ86622.1"/>
    </source>
</evidence>
<dbReference type="RefSeq" id="XP_007731901.1">
    <property type="nucleotide sequence ID" value="XM_007733711.1"/>
</dbReference>
<dbReference type="AlphaFoldDB" id="W9Y1D2"/>
<gene>
    <name evidence="2" type="ORF">A1O3_03575</name>
</gene>
<accession>W9Y1D2</accession>
<proteinExistence type="predicted"/>
<protein>
    <submittedName>
        <fullName evidence="2">Uncharacterized protein</fullName>
    </submittedName>
</protein>
<name>W9Y1D2_9EURO</name>
<feature type="region of interest" description="Disordered" evidence="1">
    <location>
        <begin position="129"/>
        <end position="154"/>
    </location>
</feature>
<feature type="region of interest" description="Disordered" evidence="1">
    <location>
        <begin position="73"/>
        <end position="113"/>
    </location>
</feature>
<keyword evidence="3" id="KW-1185">Reference proteome</keyword>
<feature type="compositionally biased region" description="Basic and acidic residues" evidence="1">
    <location>
        <begin position="103"/>
        <end position="113"/>
    </location>
</feature>
<dbReference type="Proteomes" id="UP000019478">
    <property type="component" value="Unassembled WGS sequence"/>
</dbReference>
<reference evidence="2 3" key="1">
    <citation type="submission" date="2013-03" db="EMBL/GenBank/DDBJ databases">
        <title>The Genome Sequence of Capronia epimyces CBS 606.96.</title>
        <authorList>
            <consortium name="The Broad Institute Genomics Platform"/>
            <person name="Cuomo C."/>
            <person name="de Hoog S."/>
            <person name="Gorbushina A."/>
            <person name="Walker B."/>
            <person name="Young S.K."/>
            <person name="Zeng Q."/>
            <person name="Gargeya S."/>
            <person name="Fitzgerald M."/>
            <person name="Haas B."/>
            <person name="Abouelleil A."/>
            <person name="Allen A.W."/>
            <person name="Alvarado L."/>
            <person name="Arachchi H.M."/>
            <person name="Berlin A.M."/>
            <person name="Chapman S.B."/>
            <person name="Gainer-Dewar J."/>
            <person name="Goldberg J."/>
            <person name="Griggs A."/>
            <person name="Gujja S."/>
            <person name="Hansen M."/>
            <person name="Howarth C."/>
            <person name="Imamovic A."/>
            <person name="Ireland A."/>
            <person name="Larimer J."/>
            <person name="McCowan C."/>
            <person name="Murphy C."/>
            <person name="Pearson M."/>
            <person name="Poon T.W."/>
            <person name="Priest M."/>
            <person name="Roberts A."/>
            <person name="Saif S."/>
            <person name="Shea T."/>
            <person name="Sisk P."/>
            <person name="Sykes S."/>
            <person name="Wortman J."/>
            <person name="Nusbaum C."/>
            <person name="Birren B."/>
        </authorList>
    </citation>
    <scope>NUCLEOTIDE SEQUENCE [LARGE SCALE GENOMIC DNA]</scope>
    <source>
        <strain evidence="2 3">CBS 606.96</strain>
    </source>
</reference>
<organism evidence="2 3">
    <name type="scientific">Capronia epimyces CBS 606.96</name>
    <dbReference type="NCBI Taxonomy" id="1182542"/>
    <lineage>
        <taxon>Eukaryota</taxon>
        <taxon>Fungi</taxon>
        <taxon>Dikarya</taxon>
        <taxon>Ascomycota</taxon>
        <taxon>Pezizomycotina</taxon>
        <taxon>Eurotiomycetes</taxon>
        <taxon>Chaetothyriomycetidae</taxon>
        <taxon>Chaetothyriales</taxon>
        <taxon>Herpotrichiellaceae</taxon>
        <taxon>Capronia</taxon>
    </lineage>
</organism>
<sequence length="154" mass="17174">MCFKYLCVSCKLDKHICCDDFINSDQTWCNVTTETPWGGQKLRCPTCETIKGVIWALEVLVFREPYLLTEGMAGAPKKGAWEEEEKRGGGADADEDEWGELDGFTKEERERVRAEAEASVMKRWGLMRAEQSAQGEGEDGEEVVEMLAGAPGSK</sequence>
<comment type="caution">
    <text evidence="2">The sequence shown here is derived from an EMBL/GenBank/DDBJ whole genome shotgun (WGS) entry which is preliminary data.</text>
</comment>
<feature type="compositionally biased region" description="Basic and acidic residues" evidence="1">
    <location>
        <begin position="79"/>
        <end position="89"/>
    </location>
</feature>
<evidence type="ECO:0000313" key="3">
    <source>
        <dbReference type="Proteomes" id="UP000019478"/>
    </source>
</evidence>
<dbReference type="GeneID" id="19167701"/>